<evidence type="ECO:0000259" key="5">
    <source>
        <dbReference type="Pfam" id="PF00005"/>
    </source>
</evidence>
<dbReference type="Gene3D" id="3.40.50.300">
    <property type="entry name" value="P-loop containing nucleotide triphosphate hydrolases"/>
    <property type="match status" value="1"/>
</dbReference>
<sequence length="259" mass="29651">TIIRLLMGLIAADKGSIEVLGQKIPQQQVLAKTDIGFVSEDMRLYKNATLEWHMDFMHRIYPDQWDQKYANDLLSKFDLIDEQKVKGMSHGQRVKSSLLLMFARKPKLLIFDEPTTGLDPVARKEVLNEMMAVLNDEGRSILFSSHNTLDVEQLSDQITFIDRGAIVGSNDKESFIENWRRIRLHTESDHSITVNQYVKEVIKQGRNTTLIVHQFDESMLNEWTQKGATVQGVEYMSLEEIFVAEVEATRQSKSSGESS</sequence>
<evidence type="ECO:0000256" key="1">
    <source>
        <dbReference type="ARBA" id="ARBA00005417"/>
    </source>
</evidence>
<dbReference type="GO" id="GO:0005524">
    <property type="term" value="F:ATP binding"/>
    <property type="evidence" value="ECO:0007669"/>
    <property type="project" value="UniProtKB-KW"/>
</dbReference>
<dbReference type="InterPro" id="IPR027417">
    <property type="entry name" value="P-loop_NTPase"/>
</dbReference>
<dbReference type="InterPro" id="IPR050763">
    <property type="entry name" value="ABC_transporter_ATP-binding"/>
</dbReference>
<keyword evidence="4 6" id="KW-0067">ATP-binding</keyword>
<reference evidence="6" key="1">
    <citation type="submission" date="2018-06" db="EMBL/GenBank/DDBJ databases">
        <authorList>
            <person name="Zhirakovskaya E."/>
        </authorList>
    </citation>
    <scope>NUCLEOTIDE SEQUENCE</scope>
</reference>
<comment type="similarity">
    <text evidence="1">Belongs to the ABC transporter superfamily.</text>
</comment>
<protein>
    <submittedName>
        <fullName evidence="6">Efflux ABC transporter, ATP-binding protein</fullName>
    </submittedName>
</protein>
<dbReference type="PANTHER" id="PTHR42711:SF5">
    <property type="entry name" value="ABC TRANSPORTER ATP-BINDING PROTEIN NATA"/>
    <property type="match status" value="1"/>
</dbReference>
<dbReference type="PANTHER" id="PTHR42711">
    <property type="entry name" value="ABC TRANSPORTER ATP-BINDING PROTEIN"/>
    <property type="match status" value="1"/>
</dbReference>
<organism evidence="6">
    <name type="scientific">hydrothermal vent metagenome</name>
    <dbReference type="NCBI Taxonomy" id="652676"/>
    <lineage>
        <taxon>unclassified sequences</taxon>
        <taxon>metagenomes</taxon>
        <taxon>ecological metagenomes</taxon>
    </lineage>
</organism>
<keyword evidence="2" id="KW-0813">Transport</keyword>
<dbReference type="Pfam" id="PF00005">
    <property type="entry name" value="ABC_tran"/>
    <property type="match status" value="1"/>
</dbReference>
<proteinExistence type="inferred from homology"/>
<dbReference type="InterPro" id="IPR003439">
    <property type="entry name" value="ABC_transporter-like_ATP-bd"/>
</dbReference>
<evidence type="ECO:0000256" key="4">
    <source>
        <dbReference type="ARBA" id="ARBA00022840"/>
    </source>
</evidence>
<feature type="domain" description="ABC transporter" evidence="5">
    <location>
        <begin position="1"/>
        <end position="116"/>
    </location>
</feature>
<name>A0A3B0WJM6_9ZZZZ</name>
<dbReference type="AlphaFoldDB" id="A0A3B0WJM6"/>
<accession>A0A3B0WJM6</accession>
<dbReference type="EMBL" id="UOFA01000023">
    <property type="protein sequence ID" value="VAW43744.1"/>
    <property type="molecule type" value="Genomic_DNA"/>
</dbReference>
<dbReference type="GO" id="GO:0016887">
    <property type="term" value="F:ATP hydrolysis activity"/>
    <property type="evidence" value="ECO:0007669"/>
    <property type="project" value="InterPro"/>
</dbReference>
<keyword evidence="3" id="KW-0547">Nucleotide-binding</keyword>
<evidence type="ECO:0000256" key="2">
    <source>
        <dbReference type="ARBA" id="ARBA00022448"/>
    </source>
</evidence>
<feature type="non-terminal residue" evidence="6">
    <location>
        <position position="1"/>
    </location>
</feature>
<dbReference type="SUPFAM" id="SSF52540">
    <property type="entry name" value="P-loop containing nucleoside triphosphate hydrolases"/>
    <property type="match status" value="1"/>
</dbReference>
<evidence type="ECO:0000256" key="3">
    <source>
        <dbReference type="ARBA" id="ARBA00022741"/>
    </source>
</evidence>
<gene>
    <name evidence="6" type="ORF">MNBD_GAMMA02-1297</name>
</gene>
<evidence type="ECO:0000313" key="6">
    <source>
        <dbReference type="EMBL" id="VAW43744.1"/>
    </source>
</evidence>